<organism evidence="1 2">
    <name type="scientific">Artomyces pyxidatus</name>
    <dbReference type="NCBI Taxonomy" id="48021"/>
    <lineage>
        <taxon>Eukaryota</taxon>
        <taxon>Fungi</taxon>
        <taxon>Dikarya</taxon>
        <taxon>Basidiomycota</taxon>
        <taxon>Agaricomycotina</taxon>
        <taxon>Agaricomycetes</taxon>
        <taxon>Russulales</taxon>
        <taxon>Auriscalpiaceae</taxon>
        <taxon>Artomyces</taxon>
    </lineage>
</organism>
<sequence length="144" mass="16141">MLAHVSFRVFFVGFGFTSSLSHIISFYTLQKPFALGRPLVGYYVGLVEEIGYVSDLNVRLCVRFQYTSFPPDADQTEDIKRLRRSILIGLGSRSIVVATTDPRCYCTRLYPRAPNMVLALMPIEGRAPRPPPIQVGRCDISAPI</sequence>
<name>A0ACB8TAH8_9AGAM</name>
<accession>A0ACB8TAH8</accession>
<reference evidence="1" key="2">
    <citation type="journal article" date="2022" name="New Phytol.">
        <title>Evolutionary transition to the ectomycorrhizal habit in the genomes of a hyperdiverse lineage of mushroom-forming fungi.</title>
        <authorList>
            <person name="Looney B."/>
            <person name="Miyauchi S."/>
            <person name="Morin E."/>
            <person name="Drula E."/>
            <person name="Courty P.E."/>
            <person name="Kohler A."/>
            <person name="Kuo A."/>
            <person name="LaButti K."/>
            <person name="Pangilinan J."/>
            <person name="Lipzen A."/>
            <person name="Riley R."/>
            <person name="Andreopoulos W."/>
            <person name="He G."/>
            <person name="Johnson J."/>
            <person name="Nolan M."/>
            <person name="Tritt A."/>
            <person name="Barry K.W."/>
            <person name="Grigoriev I.V."/>
            <person name="Nagy L.G."/>
            <person name="Hibbett D."/>
            <person name="Henrissat B."/>
            <person name="Matheny P.B."/>
            <person name="Labbe J."/>
            <person name="Martin F.M."/>
        </authorList>
    </citation>
    <scope>NUCLEOTIDE SEQUENCE</scope>
    <source>
        <strain evidence="1">HHB10654</strain>
    </source>
</reference>
<dbReference type="EMBL" id="MU277196">
    <property type="protein sequence ID" value="KAI0065191.1"/>
    <property type="molecule type" value="Genomic_DNA"/>
</dbReference>
<comment type="caution">
    <text evidence="1">The sequence shown here is derived from an EMBL/GenBank/DDBJ whole genome shotgun (WGS) entry which is preliminary data.</text>
</comment>
<proteinExistence type="predicted"/>
<keyword evidence="2" id="KW-1185">Reference proteome</keyword>
<evidence type="ECO:0000313" key="2">
    <source>
        <dbReference type="Proteomes" id="UP000814140"/>
    </source>
</evidence>
<evidence type="ECO:0000313" key="1">
    <source>
        <dbReference type="EMBL" id="KAI0065191.1"/>
    </source>
</evidence>
<gene>
    <name evidence="1" type="ORF">BV25DRAFT_143780</name>
</gene>
<protein>
    <submittedName>
        <fullName evidence="1">Uncharacterized protein</fullName>
    </submittedName>
</protein>
<reference evidence="1" key="1">
    <citation type="submission" date="2021-03" db="EMBL/GenBank/DDBJ databases">
        <authorList>
            <consortium name="DOE Joint Genome Institute"/>
            <person name="Ahrendt S."/>
            <person name="Looney B.P."/>
            <person name="Miyauchi S."/>
            <person name="Morin E."/>
            <person name="Drula E."/>
            <person name="Courty P.E."/>
            <person name="Chicoki N."/>
            <person name="Fauchery L."/>
            <person name="Kohler A."/>
            <person name="Kuo A."/>
            <person name="Labutti K."/>
            <person name="Pangilinan J."/>
            <person name="Lipzen A."/>
            <person name="Riley R."/>
            <person name="Andreopoulos W."/>
            <person name="He G."/>
            <person name="Johnson J."/>
            <person name="Barry K.W."/>
            <person name="Grigoriev I.V."/>
            <person name="Nagy L."/>
            <person name="Hibbett D."/>
            <person name="Henrissat B."/>
            <person name="Matheny P.B."/>
            <person name="Labbe J."/>
            <person name="Martin F."/>
        </authorList>
    </citation>
    <scope>NUCLEOTIDE SEQUENCE</scope>
    <source>
        <strain evidence="1">HHB10654</strain>
    </source>
</reference>
<dbReference type="Proteomes" id="UP000814140">
    <property type="component" value="Unassembled WGS sequence"/>
</dbReference>